<feature type="region of interest" description="Disordered" evidence="2">
    <location>
        <begin position="1"/>
        <end position="25"/>
    </location>
</feature>
<dbReference type="Proteomes" id="UP001439008">
    <property type="component" value="Unassembled WGS sequence"/>
</dbReference>
<feature type="non-terminal residue" evidence="3">
    <location>
        <position position="1"/>
    </location>
</feature>
<accession>A0ABV2AL78</accession>
<dbReference type="SUPFAM" id="SSF58113">
    <property type="entry name" value="Apolipoprotein A-I"/>
    <property type="match status" value="1"/>
</dbReference>
<evidence type="ECO:0000256" key="2">
    <source>
        <dbReference type="SAM" id="MobiDB-lite"/>
    </source>
</evidence>
<organism evidence="3 4">
    <name type="scientific">Bonamia ostreae</name>
    <dbReference type="NCBI Taxonomy" id="126728"/>
    <lineage>
        <taxon>Eukaryota</taxon>
        <taxon>Sar</taxon>
        <taxon>Rhizaria</taxon>
        <taxon>Endomyxa</taxon>
        <taxon>Ascetosporea</taxon>
        <taxon>Haplosporida</taxon>
        <taxon>Bonamia</taxon>
    </lineage>
</organism>
<evidence type="ECO:0000313" key="4">
    <source>
        <dbReference type="Proteomes" id="UP001439008"/>
    </source>
</evidence>
<comment type="caution">
    <text evidence="3">The sequence shown here is derived from an EMBL/GenBank/DDBJ whole genome shotgun (WGS) entry which is preliminary data.</text>
</comment>
<protein>
    <submittedName>
        <fullName evidence="3">Uncharacterized protein</fullName>
    </submittedName>
</protein>
<reference evidence="3 4" key="1">
    <citation type="journal article" date="2024" name="BMC Biol.">
        <title>Comparative genomics of Ascetosporea gives new insight into the evolutionary basis for animal parasitism in Rhizaria.</title>
        <authorList>
            <person name="Hiltunen Thoren M."/>
            <person name="Onut-Brannstrom I."/>
            <person name="Alfjorden A."/>
            <person name="Peckova H."/>
            <person name="Swords F."/>
            <person name="Hooper C."/>
            <person name="Holzer A.S."/>
            <person name="Bass D."/>
            <person name="Burki F."/>
        </authorList>
    </citation>
    <scope>NUCLEOTIDE SEQUENCE [LARGE SCALE GENOMIC DNA]</scope>
    <source>
        <strain evidence="3">20-A016</strain>
    </source>
</reference>
<feature type="coiled-coil region" evidence="1">
    <location>
        <begin position="243"/>
        <end position="303"/>
    </location>
</feature>
<keyword evidence="4" id="KW-1185">Reference proteome</keyword>
<feature type="coiled-coil region" evidence="1">
    <location>
        <begin position="127"/>
        <end position="169"/>
    </location>
</feature>
<sequence>KNLETAENKLEKSEKTLKLSEKDSSRKSGLLNSFQKNEKLLLNENNRLERLSTSLYDDNDLLFSKIVESEKTDTINKTKTNSLAKYIFGILSQSSSIRKSFSAESKKWVVDLKKIAGTFKIDSFNDILKLEKDVKEIENNLITEKNLLNDKTKSILINSENNLKNVKKQFSDFSKALLGNGEKSVERLITIAKNDFSILLKNIKTWNSKIILKMEENVENIENHKKIFSDFCQENNNFLINLAKKFDERQNQIEKGIEKLQKEIKEKTGAENENQKKRFYQIVENIKNSINNLNEERFKFNQNLAFSVNEDLQNLSNYNESNSKTISEIIKKLDKKQ</sequence>
<evidence type="ECO:0000256" key="1">
    <source>
        <dbReference type="SAM" id="Coils"/>
    </source>
</evidence>
<dbReference type="EMBL" id="JBDODL010000561">
    <property type="protein sequence ID" value="MES1920229.1"/>
    <property type="molecule type" value="Genomic_DNA"/>
</dbReference>
<gene>
    <name evidence="3" type="ORF">MHBO_001920</name>
</gene>
<name>A0ABV2AL78_9EUKA</name>
<proteinExistence type="predicted"/>
<keyword evidence="1" id="KW-0175">Coiled coil</keyword>
<evidence type="ECO:0000313" key="3">
    <source>
        <dbReference type="EMBL" id="MES1920229.1"/>
    </source>
</evidence>